<dbReference type="PANTHER" id="PTHR34403">
    <property type="entry name" value="TOL-PAL SYSTEM PROTEIN TOLA"/>
    <property type="match status" value="1"/>
</dbReference>
<gene>
    <name evidence="2" type="ORF">K7C98_17175</name>
</gene>
<dbReference type="RefSeq" id="WP_224192749.1">
    <property type="nucleotide sequence ID" value="NZ_JAIRAU010000023.1"/>
</dbReference>
<reference evidence="2" key="1">
    <citation type="submission" date="2021-08" db="EMBL/GenBank/DDBJ databases">
        <authorList>
            <person name="Stevens D.C."/>
        </authorList>
    </citation>
    <scope>NUCLEOTIDE SEQUENCE</scope>
    <source>
        <strain evidence="2">DSM 53165</strain>
    </source>
</reference>
<name>A0ABS7TS20_9BACT</name>
<sequence length="616" mass="64820">MTADKAPPAGPGRLPARDAGTTYPIDVTSTCPDALNVYTTTSKAPTQPPSSDPADYKQIYTLLGTVAANGVGHFAADEPIARVVVTRQSDEFPVKVSVANALTPGSGSISVAPADVTTAQAGWAFYQTFVSQPFSPVALEFSTLVENTPVTGLVAAAATFFTQNGAPGLTFGLFTALAYWASNQLYAFPGTYYCYEPPAGSSMGFILPKTQAGTLSIAAGEATFAPAAGGSTALTFADNKLTSAGATTTSGLMLTAIIRDLSWEGKPDTIAWGFVGTLDGQPFMAQSYQEPDLPWYSVLYDLVYGAFFTVQLAMAADAAINLLTSIPGGLQWLGENIGKLAGNLRDALNSLGDSAGPDTGVGDDADPINVDIDIDVDIDVDVDVDIDIDVDVDVDVDIDVDVDFIAVVDVDVDIDVDIDIDVVTDNDVDTDVDVDVDTDVDVQPGAISKLLSSVGNWIMTKALPTLLEGVAIYVAFQSAGALLNAWKQKDEEAFEDLQPRQTTGLGLLVNYMLNDTIPASTRWTTFSQYVQEVNGDPSPLQVTLSAILQAKNSLADTEVNDWRWSDADKAQVVASMAPNTGAKAYLAFQTLADATFEGKPLPVKVGASVAMAYLKA</sequence>
<evidence type="ECO:0000313" key="2">
    <source>
        <dbReference type="EMBL" id="MBZ5710980.1"/>
    </source>
</evidence>
<dbReference type="EMBL" id="JAIRAU010000023">
    <property type="protein sequence ID" value="MBZ5710980.1"/>
    <property type="molecule type" value="Genomic_DNA"/>
</dbReference>
<feature type="compositionally biased region" description="Low complexity" evidence="1">
    <location>
        <begin position="11"/>
        <end position="20"/>
    </location>
</feature>
<evidence type="ECO:0000256" key="1">
    <source>
        <dbReference type="SAM" id="MobiDB-lite"/>
    </source>
</evidence>
<proteinExistence type="predicted"/>
<evidence type="ECO:0000313" key="3">
    <source>
        <dbReference type="Proteomes" id="UP001139031"/>
    </source>
</evidence>
<protein>
    <submittedName>
        <fullName evidence="2">Uncharacterized protein</fullName>
    </submittedName>
</protein>
<comment type="caution">
    <text evidence="2">The sequence shown here is derived from an EMBL/GenBank/DDBJ whole genome shotgun (WGS) entry which is preliminary data.</text>
</comment>
<dbReference type="InterPro" id="IPR050972">
    <property type="entry name" value="SDr-like"/>
</dbReference>
<feature type="region of interest" description="Disordered" evidence="1">
    <location>
        <begin position="1"/>
        <end position="23"/>
    </location>
</feature>
<accession>A0ABS7TS20</accession>
<dbReference type="PANTHER" id="PTHR34403:SF14">
    <property type="entry name" value="OS05G0225800 PROTEIN"/>
    <property type="match status" value="1"/>
</dbReference>
<dbReference type="Proteomes" id="UP001139031">
    <property type="component" value="Unassembled WGS sequence"/>
</dbReference>
<organism evidence="2 3">
    <name type="scientific">Nannocystis pusilla</name>
    <dbReference type="NCBI Taxonomy" id="889268"/>
    <lineage>
        <taxon>Bacteria</taxon>
        <taxon>Pseudomonadati</taxon>
        <taxon>Myxococcota</taxon>
        <taxon>Polyangia</taxon>
        <taxon>Nannocystales</taxon>
        <taxon>Nannocystaceae</taxon>
        <taxon>Nannocystis</taxon>
    </lineage>
</organism>
<keyword evidence="3" id="KW-1185">Reference proteome</keyword>